<dbReference type="Gene3D" id="3.30.450.40">
    <property type="match status" value="2"/>
</dbReference>
<feature type="coiled-coil region" evidence="15">
    <location>
        <begin position="1247"/>
        <end position="1274"/>
    </location>
</feature>
<feature type="domain" description="PAS" evidence="19">
    <location>
        <begin position="1398"/>
        <end position="1472"/>
    </location>
</feature>
<sequence>MKGRFTVSPFQGSFRRQIILAFVVGFSFLMTAFATFQVHSETLNLYSDSRDRTTAIARSLAISSRSWILANDVVGLQEVVTALQNYGELRYAMIISPSGRVLAHTDASKIGLFLSDELSRSLLEGFIADRTLHESAGSVDIAVPVEVDGKYIGWARVAFGREDIARNLRQTRLHYAVFALVACTLSLFAAVLIANRLGRRIGSLMRTADEVQAGNFDTRAVISDGADEITALSASFNQMLDVLSRNEKELHAASQYTRNLIEASLDPLVTISPEGTITDVNAATEKITGRSRSELIGSDFSDNFTEPDRAREGYEQVFKNGYVHDYPLSIRHSDGRIAEVLYNASLYRNKDGEVLGVFAAARDITERKQAESVRLQLAAIVESSSDAIIGKTVDGIVTSWNSGAERMYGYSAAEILGRHITVLAPPDRHGEATDLMAAALAGGIVSNHETVRCRKDGEHIDVALTISPIRDRSGHVTGISTIARDISRRKKLERERDQNLRFFESMDRVNLALHGRKDINEMLSDVLDVVIEIFACDRAFLMYPCDPGAASWSVPVERNKPEYPGVLELGLEMPMNDEVAQTLAVLLEAGGPVKFGPDEQYRLPADVSERFGFKCFMSMAIHPRIGNAWQFGLHQCSHVRHWTEEEQRLFEAIGRRLADALTTVIMYADLQAGEQRYRLVFDNSPVPIWEEDFSEVKALLDALEKEGVGDIESYFEDHPEIVQQCAQLTKIIDVNHAALALHRATSKEELLARLVDTFTPESFVTFRKELVCLWHGGTEMSSDGVVRTLDGDIRNVSVYFSVCAGHEKTLSRVIVSLIDITERKRTEEALGASEAELRALVNAMTDVIFVGDSTGRYLKIVETNPSKLYRPSKELLGKTLHDVFPREQADFFLSKISTTLETREPINFEYSLLIGTELLWFNATISPLSDDTTLMVARDITDRKHSEDALRSTADRLAQAQRMARLGNWELDLTTNVLTWSDEIYRIFELDPDQFPASYEGFLNAIHPADRDMVNDAYSGSVASRTPYDIIHRLLMKDGRIKYVNERCETDYNEDGRPLRSRGTVHDITERVRSEEAQRRLNRELRAISDCNQALLRAEDESTLLHDVCRIICEEAGYRMAWVGFAEQDEEKTVRPVAWAGVEEGYLTAARITWADEERGRGPTGKAIRTGESACVQDFSIEEEATPWREEALRHGYRSSIALPLKDDEKRTFGALNIYSGDPAAFTEHEERLLEELAGDLAFGITVLRSRNERKLAEAALRQSEEKYRTLIQKIQAAVVVHAADTRILIANSQAEEILGLTEKQLTGKTAIDPDWHFFREDGRVAEQEDYPVNQVLASLRPIRNQVLGIHRPGRKNDVWVLVNADPILDEDGNLNQIIVTFIDITERKRTEQALHESEWRYREIFDNVLDGLYLLEVTENGRFRTIAVNPALERITGIPASHSVGKTQEETVPEEVARIVNAKYEHCVEAGHPIEEEVQLDLPTGRRFFHSTLIPARDEAGHIYRIVGITRDITDARQAEEEIRKLNQDLERRVEERTSALVIARNAAEAANQAKSVFLANMSHELRTPLNAILGFAELMHRDERLQEEQRQNLDIIRRSGDHLLTLINDVLEMAKIEAGRVQLDEAPFDLGRLVRDITDMMLIRAREKGLRLLIDQASEFPRFITGDEARLRQVLINLLSNAVKFTQKGGVTIRLGTRENHISHLVIEVEDSGPGIALEDRQRIFEPFVQLGEQGVNRGTGLGLTITRQFIRLMGGTIKLDSVPGRGSLFHVELPLKEVTEDVALVARGETSGDVTGLAPGQPEYRILIVEDQHDNQLLLSRLMTTVGFQVRVAENGEQGVRLFEEWRPHLIWMDRRMPVMDGLEATKKIRALPGGKDVRIVAVTASAFQEQRAELLAAGMDDFIRKPYRAGEIYECLARHLSLRFTYEGAQEPGQVIQLTSAMLSVLPAELLDRLKIALRSLDSERISHVIQEAALYDVQLQKALLHLADVFDYQAILDACERV</sequence>
<feature type="coiled-coil region" evidence="15">
    <location>
        <begin position="1510"/>
        <end position="1537"/>
    </location>
</feature>
<feature type="domain" description="Histidine kinase" evidence="17">
    <location>
        <begin position="1562"/>
        <end position="1780"/>
    </location>
</feature>
<dbReference type="Pfam" id="PF00989">
    <property type="entry name" value="PAS"/>
    <property type="match status" value="2"/>
</dbReference>
<evidence type="ECO:0000256" key="8">
    <source>
        <dbReference type="ARBA" id="ARBA00022741"/>
    </source>
</evidence>
<keyword evidence="11 16" id="KW-1133">Transmembrane helix</keyword>
<dbReference type="SUPFAM" id="SSF47384">
    <property type="entry name" value="Homodimeric domain of signal transducing histidine kinase"/>
    <property type="match status" value="1"/>
</dbReference>
<evidence type="ECO:0000256" key="15">
    <source>
        <dbReference type="SAM" id="Coils"/>
    </source>
</evidence>
<dbReference type="SMART" id="SM00387">
    <property type="entry name" value="HATPase_c"/>
    <property type="match status" value="1"/>
</dbReference>
<evidence type="ECO:0000256" key="14">
    <source>
        <dbReference type="PROSITE-ProRule" id="PRU00169"/>
    </source>
</evidence>
<dbReference type="Pfam" id="PF08447">
    <property type="entry name" value="PAS_3"/>
    <property type="match status" value="1"/>
</dbReference>
<dbReference type="InterPro" id="IPR001789">
    <property type="entry name" value="Sig_transdc_resp-reg_receiver"/>
</dbReference>
<accession>A0A833GZL7</accession>
<evidence type="ECO:0000259" key="20">
    <source>
        <dbReference type="PROSITE" id="PS50113"/>
    </source>
</evidence>
<dbReference type="InterPro" id="IPR029016">
    <property type="entry name" value="GAF-like_dom_sf"/>
</dbReference>
<evidence type="ECO:0000256" key="7">
    <source>
        <dbReference type="ARBA" id="ARBA00022692"/>
    </source>
</evidence>
<keyword evidence="13 16" id="KW-0472">Membrane</keyword>
<keyword evidence="6" id="KW-0808">Transferase</keyword>
<dbReference type="Gene3D" id="3.40.50.2300">
    <property type="match status" value="1"/>
</dbReference>
<dbReference type="InterPro" id="IPR003018">
    <property type="entry name" value="GAF"/>
</dbReference>
<dbReference type="Pfam" id="PF13426">
    <property type="entry name" value="PAS_9"/>
    <property type="match status" value="1"/>
</dbReference>
<evidence type="ECO:0000259" key="18">
    <source>
        <dbReference type="PROSITE" id="PS50110"/>
    </source>
</evidence>
<dbReference type="SUPFAM" id="SSF55781">
    <property type="entry name" value="GAF domain-like"/>
    <property type="match status" value="2"/>
</dbReference>
<evidence type="ECO:0000256" key="3">
    <source>
        <dbReference type="ARBA" id="ARBA00012438"/>
    </source>
</evidence>
<dbReference type="Gene3D" id="3.30.565.10">
    <property type="entry name" value="Histidine kinase-like ATPase, C-terminal domain"/>
    <property type="match status" value="1"/>
</dbReference>
<dbReference type="CDD" id="cd06225">
    <property type="entry name" value="HAMP"/>
    <property type="match status" value="1"/>
</dbReference>
<dbReference type="NCBIfam" id="TIGR00229">
    <property type="entry name" value="sensory_box"/>
    <property type="match status" value="5"/>
</dbReference>
<feature type="domain" description="PAC" evidence="20">
    <location>
        <begin position="1475"/>
        <end position="1526"/>
    </location>
</feature>
<feature type="domain" description="PAS" evidence="19">
    <location>
        <begin position="373"/>
        <end position="443"/>
    </location>
</feature>
<evidence type="ECO:0000259" key="19">
    <source>
        <dbReference type="PROSITE" id="PS50112"/>
    </source>
</evidence>
<evidence type="ECO:0000256" key="6">
    <source>
        <dbReference type="ARBA" id="ARBA00022679"/>
    </source>
</evidence>
<dbReference type="PANTHER" id="PTHR43047:SF64">
    <property type="entry name" value="HISTIDINE KINASE CONTAINING CHEY-HOMOLOGOUS RECEIVER DOMAIN AND PAS DOMAIN-RELATED"/>
    <property type="match status" value="1"/>
</dbReference>
<evidence type="ECO:0000256" key="9">
    <source>
        <dbReference type="ARBA" id="ARBA00022777"/>
    </source>
</evidence>
<dbReference type="EMBL" id="WBUI01000017">
    <property type="protein sequence ID" value="KAB2930849.1"/>
    <property type="molecule type" value="Genomic_DNA"/>
</dbReference>
<comment type="catalytic activity">
    <reaction evidence="1">
        <text>ATP + protein L-histidine = ADP + protein N-phospho-L-histidine.</text>
        <dbReference type="EC" id="2.7.13.3"/>
    </reaction>
</comment>
<feature type="domain" description="PAC" evidence="20">
    <location>
        <begin position="324"/>
        <end position="376"/>
    </location>
</feature>
<feature type="domain" description="PAC" evidence="20">
    <location>
        <begin position="1028"/>
        <end position="1080"/>
    </location>
</feature>
<feature type="modified residue" description="4-aspartylphosphate" evidence="14">
    <location>
        <position position="1857"/>
    </location>
</feature>
<dbReference type="InterPro" id="IPR036097">
    <property type="entry name" value="HisK_dim/P_sf"/>
</dbReference>
<evidence type="ECO:0000313" key="23">
    <source>
        <dbReference type="Proteomes" id="UP000460298"/>
    </source>
</evidence>
<evidence type="ECO:0000256" key="10">
    <source>
        <dbReference type="ARBA" id="ARBA00022840"/>
    </source>
</evidence>
<dbReference type="InterPro" id="IPR036890">
    <property type="entry name" value="HATPase_C_sf"/>
</dbReference>
<dbReference type="PROSITE" id="PS50109">
    <property type="entry name" value="HIS_KIN"/>
    <property type="match status" value="1"/>
</dbReference>
<dbReference type="InterPro" id="IPR011006">
    <property type="entry name" value="CheY-like_superfamily"/>
</dbReference>
<dbReference type="SUPFAM" id="SSF55785">
    <property type="entry name" value="PYP-like sensor domain (PAS domain)"/>
    <property type="match status" value="7"/>
</dbReference>
<dbReference type="SMART" id="SM00388">
    <property type="entry name" value="HisKA"/>
    <property type="match status" value="1"/>
</dbReference>
<evidence type="ECO:0000256" key="11">
    <source>
        <dbReference type="ARBA" id="ARBA00022989"/>
    </source>
</evidence>
<dbReference type="Proteomes" id="UP000460298">
    <property type="component" value="Unassembled WGS sequence"/>
</dbReference>
<reference evidence="22 23" key="1">
    <citation type="submission" date="2019-10" db="EMBL/GenBank/DDBJ databases">
        <title>Extracellular Electron Transfer in a Candidatus Methanoperedens spp. Enrichment Culture.</title>
        <authorList>
            <person name="Berger S."/>
            <person name="Rangel Shaw D."/>
            <person name="Berben T."/>
            <person name="In 'T Zandt M."/>
            <person name="Frank J."/>
            <person name="Reimann J."/>
            <person name="Jetten M.S.M."/>
            <person name="Welte C.U."/>
        </authorList>
    </citation>
    <scope>NUCLEOTIDE SEQUENCE [LARGE SCALE GENOMIC DNA]</scope>
    <source>
        <strain evidence="22">SB12</strain>
    </source>
</reference>
<evidence type="ECO:0000256" key="16">
    <source>
        <dbReference type="SAM" id="Phobius"/>
    </source>
</evidence>
<dbReference type="InterPro" id="IPR001610">
    <property type="entry name" value="PAC"/>
</dbReference>
<comment type="caution">
    <text evidence="22">The sequence shown here is derived from an EMBL/GenBank/DDBJ whole genome shotgun (WGS) entry which is preliminary data.</text>
</comment>
<dbReference type="InterPro" id="IPR013656">
    <property type="entry name" value="PAS_4"/>
</dbReference>
<dbReference type="InterPro" id="IPR003594">
    <property type="entry name" value="HATPase_dom"/>
</dbReference>
<dbReference type="InterPro" id="IPR029151">
    <property type="entry name" value="Sensor-like_sf"/>
</dbReference>
<dbReference type="Pfam" id="PF02518">
    <property type="entry name" value="HATPase_c"/>
    <property type="match status" value="1"/>
</dbReference>
<keyword evidence="12" id="KW-0902">Two-component regulatory system</keyword>
<dbReference type="Pfam" id="PF00672">
    <property type="entry name" value="HAMP"/>
    <property type="match status" value="1"/>
</dbReference>
<dbReference type="SMART" id="SM00304">
    <property type="entry name" value="HAMP"/>
    <property type="match status" value="1"/>
</dbReference>
<keyword evidence="4" id="KW-1003">Cell membrane</keyword>
<keyword evidence="7 16" id="KW-0812">Transmembrane</keyword>
<dbReference type="PROSITE" id="PS50112">
    <property type="entry name" value="PAS"/>
    <property type="match status" value="5"/>
</dbReference>
<dbReference type="InterPro" id="IPR033463">
    <property type="entry name" value="sCache_3"/>
</dbReference>
<evidence type="ECO:0000313" key="22">
    <source>
        <dbReference type="EMBL" id="KAB2930849.1"/>
    </source>
</evidence>
<evidence type="ECO:0000256" key="2">
    <source>
        <dbReference type="ARBA" id="ARBA00004651"/>
    </source>
</evidence>
<keyword evidence="5 14" id="KW-0597">Phosphoprotein</keyword>
<evidence type="ECO:0000256" key="13">
    <source>
        <dbReference type="ARBA" id="ARBA00023136"/>
    </source>
</evidence>
<organism evidence="22 23">
    <name type="scientific">Leptonema illini</name>
    <dbReference type="NCBI Taxonomy" id="183"/>
    <lineage>
        <taxon>Bacteria</taxon>
        <taxon>Pseudomonadati</taxon>
        <taxon>Spirochaetota</taxon>
        <taxon>Spirochaetia</taxon>
        <taxon>Leptospirales</taxon>
        <taxon>Leptospiraceae</taxon>
        <taxon>Leptonema</taxon>
    </lineage>
</organism>
<dbReference type="CDD" id="cd16922">
    <property type="entry name" value="HATPase_EvgS-ArcB-TorS-like"/>
    <property type="match status" value="1"/>
</dbReference>
<dbReference type="InterPro" id="IPR003661">
    <property type="entry name" value="HisK_dim/P_dom"/>
</dbReference>
<feature type="domain" description="HAMP" evidence="21">
    <location>
        <begin position="195"/>
        <end position="248"/>
    </location>
</feature>
<dbReference type="GO" id="GO:0005886">
    <property type="term" value="C:plasma membrane"/>
    <property type="evidence" value="ECO:0007669"/>
    <property type="project" value="UniProtKB-SubCell"/>
</dbReference>
<keyword evidence="9" id="KW-0418">Kinase</keyword>
<evidence type="ECO:0000256" key="5">
    <source>
        <dbReference type="ARBA" id="ARBA00022553"/>
    </source>
</evidence>
<dbReference type="Pfam" id="PF17203">
    <property type="entry name" value="sCache_3_2"/>
    <property type="match status" value="1"/>
</dbReference>
<feature type="domain" description="PAC" evidence="20">
    <location>
        <begin position="446"/>
        <end position="498"/>
    </location>
</feature>
<keyword evidence="8" id="KW-0547">Nucleotide-binding</keyword>
<evidence type="ECO:0000259" key="21">
    <source>
        <dbReference type="PROSITE" id="PS50885"/>
    </source>
</evidence>
<dbReference type="Pfam" id="PF08448">
    <property type="entry name" value="PAS_4"/>
    <property type="match status" value="3"/>
</dbReference>
<feature type="domain" description="PAC" evidence="20">
    <location>
        <begin position="1344"/>
        <end position="1397"/>
    </location>
</feature>
<name>A0A833GZL7_9LEPT</name>
<dbReference type="SUPFAM" id="SSF52172">
    <property type="entry name" value="CheY-like"/>
    <property type="match status" value="1"/>
</dbReference>
<keyword evidence="15" id="KW-0175">Coiled coil</keyword>
<evidence type="ECO:0000256" key="1">
    <source>
        <dbReference type="ARBA" id="ARBA00000085"/>
    </source>
</evidence>
<dbReference type="EC" id="2.7.13.3" evidence="3"/>
<dbReference type="SUPFAM" id="SSF55874">
    <property type="entry name" value="ATPase domain of HSP90 chaperone/DNA topoisomerase II/histidine kinase"/>
    <property type="match status" value="1"/>
</dbReference>
<dbReference type="PROSITE" id="PS50110">
    <property type="entry name" value="RESPONSE_REGULATORY"/>
    <property type="match status" value="1"/>
</dbReference>
<dbReference type="Gene3D" id="1.10.287.130">
    <property type="match status" value="1"/>
</dbReference>
<dbReference type="Pfam" id="PF01590">
    <property type="entry name" value="GAF"/>
    <property type="match status" value="1"/>
</dbReference>
<dbReference type="SUPFAM" id="SSF103190">
    <property type="entry name" value="Sensory domain-like"/>
    <property type="match status" value="1"/>
</dbReference>
<dbReference type="InterPro" id="IPR000014">
    <property type="entry name" value="PAS"/>
</dbReference>
<dbReference type="PROSITE" id="PS50113">
    <property type="entry name" value="PAC"/>
    <property type="match status" value="5"/>
</dbReference>
<dbReference type="CDD" id="cd00082">
    <property type="entry name" value="HisKA"/>
    <property type="match status" value="1"/>
</dbReference>
<feature type="domain" description="PAS" evidence="19">
    <location>
        <begin position="253"/>
        <end position="308"/>
    </location>
</feature>
<dbReference type="SUPFAM" id="SSF158472">
    <property type="entry name" value="HAMP domain-like"/>
    <property type="match status" value="1"/>
</dbReference>
<dbReference type="InterPro" id="IPR004358">
    <property type="entry name" value="Sig_transdc_His_kin-like_C"/>
</dbReference>
<dbReference type="InterPro" id="IPR003660">
    <property type="entry name" value="HAMP_dom"/>
</dbReference>
<feature type="domain" description="PAS" evidence="19">
    <location>
        <begin position="833"/>
        <end position="903"/>
    </location>
</feature>
<gene>
    <name evidence="22" type="ORF">F9K24_15405</name>
</gene>
<dbReference type="FunFam" id="1.10.287.130:FF:000004">
    <property type="entry name" value="Ethylene receptor 1"/>
    <property type="match status" value="1"/>
</dbReference>
<dbReference type="FunFam" id="3.30.565.10:FF:000010">
    <property type="entry name" value="Sensor histidine kinase RcsC"/>
    <property type="match status" value="1"/>
</dbReference>
<dbReference type="PANTHER" id="PTHR43047">
    <property type="entry name" value="TWO-COMPONENT HISTIDINE PROTEIN KINASE"/>
    <property type="match status" value="1"/>
</dbReference>
<evidence type="ECO:0000256" key="4">
    <source>
        <dbReference type="ARBA" id="ARBA00022475"/>
    </source>
</evidence>
<protein>
    <recommendedName>
        <fullName evidence="3">histidine kinase</fullName>
        <ecNumber evidence="3">2.7.13.3</ecNumber>
    </recommendedName>
</protein>
<dbReference type="GO" id="GO:0005524">
    <property type="term" value="F:ATP binding"/>
    <property type="evidence" value="ECO:0007669"/>
    <property type="project" value="UniProtKB-KW"/>
</dbReference>
<dbReference type="Pfam" id="PF13185">
    <property type="entry name" value="GAF_2"/>
    <property type="match status" value="1"/>
</dbReference>
<evidence type="ECO:0000259" key="17">
    <source>
        <dbReference type="PROSITE" id="PS50109"/>
    </source>
</evidence>
<feature type="transmembrane region" description="Helical" evidence="16">
    <location>
        <begin position="173"/>
        <end position="194"/>
    </location>
</feature>
<feature type="domain" description="Response regulatory" evidence="18">
    <location>
        <begin position="1808"/>
        <end position="1924"/>
    </location>
</feature>
<dbReference type="GO" id="GO:0000155">
    <property type="term" value="F:phosphorelay sensor kinase activity"/>
    <property type="evidence" value="ECO:0007669"/>
    <property type="project" value="InterPro"/>
</dbReference>
<dbReference type="SMART" id="SM00091">
    <property type="entry name" value="PAS"/>
    <property type="match status" value="6"/>
</dbReference>
<proteinExistence type="predicted"/>
<dbReference type="GO" id="GO:0006355">
    <property type="term" value="P:regulation of DNA-templated transcription"/>
    <property type="evidence" value="ECO:0007669"/>
    <property type="project" value="InterPro"/>
</dbReference>
<dbReference type="CDD" id="cd17546">
    <property type="entry name" value="REC_hyHK_CKI1_RcsC-like"/>
    <property type="match status" value="1"/>
</dbReference>
<dbReference type="Gene3D" id="3.30.450.20">
    <property type="entry name" value="PAS domain"/>
    <property type="match status" value="8"/>
</dbReference>
<dbReference type="InterPro" id="IPR013767">
    <property type="entry name" value="PAS_fold"/>
</dbReference>
<dbReference type="InterPro" id="IPR000700">
    <property type="entry name" value="PAS-assoc_C"/>
</dbReference>
<dbReference type="InterPro" id="IPR005467">
    <property type="entry name" value="His_kinase_dom"/>
</dbReference>
<dbReference type="SMART" id="SM00086">
    <property type="entry name" value="PAC"/>
    <property type="match status" value="7"/>
</dbReference>
<keyword evidence="10" id="KW-0067">ATP-binding</keyword>
<dbReference type="Gene3D" id="6.10.340.10">
    <property type="match status" value="1"/>
</dbReference>
<dbReference type="SMART" id="SM00065">
    <property type="entry name" value="GAF"/>
    <property type="match status" value="2"/>
</dbReference>
<dbReference type="SMART" id="SM00448">
    <property type="entry name" value="REC"/>
    <property type="match status" value="1"/>
</dbReference>
<dbReference type="InterPro" id="IPR013655">
    <property type="entry name" value="PAS_fold_3"/>
</dbReference>
<dbReference type="Gene3D" id="2.10.70.100">
    <property type="match status" value="1"/>
</dbReference>
<comment type="subcellular location">
    <subcellularLocation>
        <location evidence="2">Cell membrane</location>
        <topology evidence="2">Multi-pass membrane protein</topology>
    </subcellularLocation>
</comment>
<dbReference type="Pfam" id="PF00512">
    <property type="entry name" value="HisKA"/>
    <property type="match status" value="1"/>
</dbReference>
<dbReference type="Pfam" id="PF00072">
    <property type="entry name" value="Response_reg"/>
    <property type="match status" value="1"/>
</dbReference>
<evidence type="ECO:0000256" key="12">
    <source>
        <dbReference type="ARBA" id="ARBA00023012"/>
    </source>
</evidence>
<feature type="domain" description="PAS" evidence="19">
    <location>
        <begin position="1264"/>
        <end position="1312"/>
    </location>
</feature>
<dbReference type="CDD" id="cd00130">
    <property type="entry name" value="PAS"/>
    <property type="match status" value="6"/>
</dbReference>
<dbReference type="PRINTS" id="PR00344">
    <property type="entry name" value="BCTRLSENSOR"/>
</dbReference>
<dbReference type="InterPro" id="IPR035965">
    <property type="entry name" value="PAS-like_dom_sf"/>
</dbReference>
<feature type="transmembrane region" description="Helical" evidence="16">
    <location>
        <begin position="18"/>
        <end position="36"/>
    </location>
</feature>
<dbReference type="PROSITE" id="PS50885">
    <property type="entry name" value="HAMP"/>
    <property type="match status" value="1"/>
</dbReference>